<dbReference type="PRINTS" id="PR01099">
    <property type="entry name" value="HYETHTZKNASE"/>
</dbReference>
<keyword evidence="7 11" id="KW-0418">Kinase</keyword>
<evidence type="ECO:0000313" key="13">
    <source>
        <dbReference type="Proteomes" id="UP001597506"/>
    </source>
</evidence>
<evidence type="ECO:0000256" key="1">
    <source>
        <dbReference type="ARBA" id="ARBA00001771"/>
    </source>
</evidence>
<evidence type="ECO:0000256" key="9">
    <source>
        <dbReference type="ARBA" id="ARBA00022842"/>
    </source>
</evidence>
<dbReference type="InterPro" id="IPR029056">
    <property type="entry name" value="Ribokinase-like"/>
</dbReference>
<keyword evidence="8 11" id="KW-0067">ATP-binding</keyword>
<evidence type="ECO:0000256" key="2">
    <source>
        <dbReference type="ARBA" id="ARBA00001946"/>
    </source>
</evidence>
<dbReference type="EMBL" id="JBHUMF010000015">
    <property type="protein sequence ID" value="MFD2680492.1"/>
    <property type="molecule type" value="Genomic_DNA"/>
</dbReference>
<keyword evidence="13" id="KW-1185">Reference proteome</keyword>
<evidence type="ECO:0000256" key="11">
    <source>
        <dbReference type="HAMAP-Rule" id="MF_00228"/>
    </source>
</evidence>
<dbReference type="Gene3D" id="3.40.1190.20">
    <property type="match status" value="1"/>
</dbReference>
<accession>A0ABW5RPW6</accession>
<dbReference type="RefSeq" id="WP_377933939.1">
    <property type="nucleotide sequence ID" value="NZ_JBHUMF010000015.1"/>
</dbReference>
<evidence type="ECO:0000256" key="7">
    <source>
        <dbReference type="ARBA" id="ARBA00022777"/>
    </source>
</evidence>
<feature type="binding site" evidence="11">
    <location>
        <position position="167"/>
    </location>
    <ligand>
        <name>ATP</name>
        <dbReference type="ChEBI" id="CHEBI:30616"/>
    </ligand>
</feature>
<evidence type="ECO:0000256" key="10">
    <source>
        <dbReference type="ARBA" id="ARBA00022977"/>
    </source>
</evidence>
<comment type="caution">
    <text evidence="12">The sequence shown here is derived from an EMBL/GenBank/DDBJ whole genome shotgun (WGS) entry which is preliminary data.</text>
</comment>
<dbReference type="CDD" id="cd01170">
    <property type="entry name" value="THZ_kinase"/>
    <property type="match status" value="1"/>
</dbReference>
<dbReference type="PIRSF" id="PIRSF000513">
    <property type="entry name" value="Thz_kinase"/>
    <property type="match status" value="1"/>
</dbReference>
<evidence type="ECO:0000256" key="4">
    <source>
        <dbReference type="ARBA" id="ARBA00022679"/>
    </source>
</evidence>
<comment type="cofactor">
    <cofactor evidence="2 11">
        <name>Mg(2+)</name>
        <dbReference type="ChEBI" id="CHEBI:18420"/>
    </cofactor>
</comment>
<protein>
    <recommendedName>
        <fullName evidence="11">Hydroxyethylthiazole kinase</fullName>
        <ecNumber evidence="11">2.7.1.50</ecNumber>
    </recommendedName>
    <alternativeName>
        <fullName evidence="11">4-methyl-5-beta-hydroxyethylthiazole kinase</fullName>
        <shortName evidence="11">TH kinase</shortName>
        <shortName evidence="11">Thz kinase</shortName>
    </alternativeName>
</protein>
<sequence length="269" mass="28133">MMKERAMDLLKTTREKKSLIHHITNTVTINDCANVTLAAGASPVMASAPEESGNMTLLADALVLNIGTLNENIFSAMIKAGRAANDKGIPVILDPVGVGATAFRTEKAKSLLQLINISIVRGNISEIASLLDVKAKTKGVDAGTVSIFPSELAKQAAKQWKSIVVISGKQDVISDGTSVFHVENGSSLLQSVTGTGCMSASLIGCMAGAGNDLLLAAIVGTSMMGIAGEIAEGTGEKKGLGTFKVHLMDAISLLTPETWKERAKIYESY</sequence>
<proteinExistence type="inferred from homology"/>
<keyword evidence="5 11" id="KW-0479">Metal-binding</keyword>
<keyword evidence="9 11" id="KW-0460">Magnesium</keyword>
<dbReference type="Proteomes" id="UP001597506">
    <property type="component" value="Unassembled WGS sequence"/>
</dbReference>
<feature type="binding site" evidence="11">
    <location>
        <position position="45"/>
    </location>
    <ligand>
        <name>substrate</name>
    </ligand>
</feature>
<gene>
    <name evidence="11 12" type="primary">thiM</name>
    <name evidence="12" type="ORF">ACFSUL_06955</name>
</gene>
<dbReference type="EC" id="2.7.1.50" evidence="11"/>
<dbReference type="HAMAP" id="MF_00228">
    <property type="entry name" value="Thz_kinase"/>
    <property type="match status" value="1"/>
</dbReference>
<dbReference type="NCBIfam" id="NF006830">
    <property type="entry name" value="PRK09355.1"/>
    <property type="match status" value="1"/>
</dbReference>
<name>A0ABW5RPW6_9BACI</name>
<evidence type="ECO:0000313" key="12">
    <source>
        <dbReference type="EMBL" id="MFD2680492.1"/>
    </source>
</evidence>
<dbReference type="NCBIfam" id="TIGR00694">
    <property type="entry name" value="thiM"/>
    <property type="match status" value="1"/>
</dbReference>
<evidence type="ECO:0000256" key="3">
    <source>
        <dbReference type="ARBA" id="ARBA00004868"/>
    </source>
</evidence>
<reference evidence="13" key="1">
    <citation type="journal article" date="2019" name="Int. J. Syst. Evol. Microbiol.">
        <title>The Global Catalogue of Microorganisms (GCM) 10K type strain sequencing project: providing services to taxonomists for standard genome sequencing and annotation.</title>
        <authorList>
            <consortium name="The Broad Institute Genomics Platform"/>
            <consortium name="The Broad Institute Genome Sequencing Center for Infectious Disease"/>
            <person name="Wu L."/>
            <person name="Ma J."/>
        </authorList>
    </citation>
    <scope>NUCLEOTIDE SEQUENCE [LARGE SCALE GENOMIC DNA]</scope>
    <source>
        <strain evidence="13">KCTC 3913</strain>
    </source>
</reference>
<comment type="catalytic activity">
    <reaction evidence="1 11">
        <text>5-(2-hydroxyethyl)-4-methylthiazole + ATP = 4-methyl-5-(2-phosphooxyethyl)-thiazole + ADP + H(+)</text>
        <dbReference type="Rhea" id="RHEA:24212"/>
        <dbReference type="ChEBI" id="CHEBI:15378"/>
        <dbReference type="ChEBI" id="CHEBI:17957"/>
        <dbReference type="ChEBI" id="CHEBI:30616"/>
        <dbReference type="ChEBI" id="CHEBI:58296"/>
        <dbReference type="ChEBI" id="CHEBI:456216"/>
        <dbReference type="EC" id="2.7.1.50"/>
    </reaction>
</comment>
<comment type="function">
    <text evidence="11">Catalyzes the phosphorylation of the hydroxyl group of 4-methyl-5-beta-hydroxyethylthiazole (THZ).</text>
</comment>
<keyword evidence="4 11" id="KW-0808">Transferase</keyword>
<dbReference type="Pfam" id="PF02110">
    <property type="entry name" value="HK"/>
    <property type="match status" value="1"/>
</dbReference>
<keyword evidence="6 11" id="KW-0547">Nucleotide-binding</keyword>
<keyword evidence="10 11" id="KW-0784">Thiamine biosynthesis</keyword>
<organism evidence="12 13">
    <name type="scientific">Bacillus seohaeanensis</name>
    <dbReference type="NCBI Taxonomy" id="284580"/>
    <lineage>
        <taxon>Bacteria</taxon>
        <taxon>Bacillati</taxon>
        <taxon>Bacillota</taxon>
        <taxon>Bacilli</taxon>
        <taxon>Bacillales</taxon>
        <taxon>Bacillaceae</taxon>
        <taxon>Bacillus</taxon>
    </lineage>
</organism>
<dbReference type="GO" id="GO:0004417">
    <property type="term" value="F:hydroxyethylthiazole kinase activity"/>
    <property type="evidence" value="ECO:0007669"/>
    <property type="project" value="UniProtKB-EC"/>
</dbReference>
<comment type="similarity">
    <text evidence="11">Belongs to the Thz kinase family.</text>
</comment>
<feature type="binding site" evidence="11">
    <location>
        <position position="121"/>
    </location>
    <ligand>
        <name>ATP</name>
        <dbReference type="ChEBI" id="CHEBI:30616"/>
    </ligand>
</feature>
<evidence type="ECO:0000256" key="5">
    <source>
        <dbReference type="ARBA" id="ARBA00022723"/>
    </source>
</evidence>
<dbReference type="SUPFAM" id="SSF53613">
    <property type="entry name" value="Ribokinase-like"/>
    <property type="match status" value="1"/>
</dbReference>
<feature type="binding site" evidence="11">
    <location>
        <position position="194"/>
    </location>
    <ligand>
        <name>substrate</name>
    </ligand>
</feature>
<evidence type="ECO:0000256" key="8">
    <source>
        <dbReference type="ARBA" id="ARBA00022840"/>
    </source>
</evidence>
<comment type="pathway">
    <text evidence="3 11">Cofactor biosynthesis; thiamine diphosphate biosynthesis; 4-methyl-5-(2-phosphoethyl)-thiazole from 5-(2-hydroxyethyl)-4-methylthiazole: step 1/1.</text>
</comment>
<dbReference type="InterPro" id="IPR000417">
    <property type="entry name" value="Hyethyz_kinase"/>
</dbReference>
<evidence type="ECO:0000256" key="6">
    <source>
        <dbReference type="ARBA" id="ARBA00022741"/>
    </source>
</evidence>